<evidence type="ECO:0000259" key="2">
    <source>
        <dbReference type="Pfam" id="PF19278"/>
    </source>
</evidence>
<proteinExistence type="predicted"/>
<evidence type="ECO:0000313" key="3">
    <source>
        <dbReference type="EMBL" id="GAF69431.1"/>
    </source>
</evidence>
<dbReference type="Pfam" id="PF01968">
    <property type="entry name" value="Hydantoinase_A"/>
    <property type="match status" value="1"/>
</dbReference>
<dbReference type="PANTHER" id="PTHR11365:SF23">
    <property type="entry name" value="HYPOTHETICAL 5-OXOPROLINASE (EUROFUNG)-RELATED"/>
    <property type="match status" value="1"/>
</dbReference>
<evidence type="ECO:0000259" key="1">
    <source>
        <dbReference type="Pfam" id="PF01968"/>
    </source>
</evidence>
<dbReference type="InterPro" id="IPR045079">
    <property type="entry name" value="Oxoprolinase-like"/>
</dbReference>
<dbReference type="GO" id="GO:0005829">
    <property type="term" value="C:cytosol"/>
    <property type="evidence" value="ECO:0007669"/>
    <property type="project" value="TreeGrafter"/>
</dbReference>
<dbReference type="AlphaFoldDB" id="X0S2G6"/>
<protein>
    <submittedName>
        <fullName evidence="3">Uncharacterized protein</fullName>
    </submittedName>
</protein>
<name>X0S2G6_9ZZZZ</name>
<dbReference type="GO" id="GO:0017168">
    <property type="term" value="F:5-oxoprolinase (ATP-hydrolyzing) activity"/>
    <property type="evidence" value="ECO:0007669"/>
    <property type="project" value="TreeGrafter"/>
</dbReference>
<feature type="domain" description="Acetophenone carboxylase-like C-terminal" evidence="2">
    <location>
        <begin position="148"/>
        <end position="302"/>
    </location>
</feature>
<sequence length="320" mass="35445">ACYGYGRQPTVTDANLVLGRLAPDFFLGGDMKIFPGKSRRAIQTLANKIGKSILETAAGVIKVANSNMEKAIRVISIERGFDPRNFALFSFGGAGGMHAAEIAANLNISKILVPKNAGVLSALGLLMADSIKDYSQSILKIISELKPETLVKNFKILSSKALDEMQKEGFIPKNINLLYYLDLRYLGQSYEISIPWQQSGSFVPSFHKAHQKLYSYHHLDQPVEVVNIRIKAAGIGSKIRLKKHKIQKSDPERAFLKKQPLFFSGKKCSASVYRRSHLSAGNKILGPALVVDYDSTTFLPPSHTLKADRLLNLIMEKDRL</sequence>
<accession>X0S2G6</accession>
<dbReference type="EMBL" id="BARS01009068">
    <property type="protein sequence ID" value="GAF69431.1"/>
    <property type="molecule type" value="Genomic_DNA"/>
</dbReference>
<reference evidence="3" key="1">
    <citation type="journal article" date="2014" name="Front. Microbiol.">
        <title>High frequency of phylogenetically diverse reductive dehalogenase-homologous genes in deep subseafloor sedimentary metagenomes.</title>
        <authorList>
            <person name="Kawai M."/>
            <person name="Futagami T."/>
            <person name="Toyoda A."/>
            <person name="Takaki Y."/>
            <person name="Nishi S."/>
            <person name="Hori S."/>
            <person name="Arai W."/>
            <person name="Tsubouchi T."/>
            <person name="Morono Y."/>
            <person name="Uchiyama I."/>
            <person name="Ito T."/>
            <person name="Fujiyama A."/>
            <person name="Inagaki F."/>
            <person name="Takami H."/>
        </authorList>
    </citation>
    <scope>NUCLEOTIDE SEQUENCE</scope>
    <source>
        <strain evidence="3">Expedition CK06-06</strain>
    </source>
</reference>
<dbReference type="PANTHER" id="PTHR11365">
    <property type="entry name" value="5-OXOPROLINASE RELATED"/>
    <property type="match status" value="1"/>
</dbReference>
<dbReference type="InterPro" id="IPR002821">
    <property type="entry name" value="Hydantoinase_A"/>
</dbReference>
<feature type="non-terminal residue" evidence="3">
    <location>
        <position position="1"/>
    </location>
</feature>
<dbReference type="Pfam" id="PF19278">
    <property type="entry name" value="Hydant_A_C"/>
    <property type="match status" value="1"/>
</dbReference>
<comment type="caution">
    <text evidence="3">The sequence shown here is derived from an EMBL/GenBank/DDBJ whole genome shotgun (WGS) entry which is preliminary data.</text>
</comment>
<feature type="domain" description="Hydantoinase A/oxoprolinase" evidence="1">
    <location>
        <begin position="1"/>
        <end position="132"/>
    </location>
</feature>
<dbReference type="GO" id="GO:0006749">
    <property type="term" value="P:glutathione metabolic process"/>
    <property type="evidence" value="ECO:0007669"/>
    <property type="project" value="TreeGrafter"/>
</dbReference>
<organism evidence="3">
    <name type="scientific">marine sediment metagenome</name>
    <dbReference type="NCBI Taxonomy" id="412755"/>
    <lineage>
        <taxon>unclassified sequences</taxon>
        <taxon>metagenomes</taxon>
        <taxon>ecological metagenomes</taxon>
    </lineage>
</organism>
<gene>
    <name evidence="3" type="ORF">S01H1_17138</name>
</gene>
<dbReference type="InterPro" id="IPR049517">
    <property type="entry name" value="ACX-like_C"/>
</dbReference>